<keyword evidence="1" id="KW-0812">Transmembrane</keyword>
<accession>A0A9Q1KQ97</accession>
<keyword evidence="1" id="KW-1133">Transmembrane helix</keyword>
<reference evidence="2" key="1">
    <citation type="submission" date="2022-04" db="EMBL/GenBank/DDBJ databases">
        <title>Carnegiea gigantea Genome sequencing and assembly v2.</title>
        <authorList>
            <person name="Copetti D."/>
            <person name="Sanderson M.J."/>
            <person name="Burquez A."/>
            <person name="Wojciechowski M.F."/>
        </authorList>
    </citation>
    <scope>NUCLEOTIDE SEQUENCE</scope>
    <source>
        <strain evidence="2">SGP5-SGP5p</strain>
        <tissue evidence="2">Aerial part</tissue>
    </source>
</reference>
<proteinExistence type="predicted"/>
<feature type="transmembrane region" description="Helical" evidence="1">
    <location>
        <begin position="12"/>
        <end position="32"/>
    </location>
</feature>
<comment type="caution">
    <text evidence="2">The sequence shown here is derived from an EMBL/GenBank/DDBJ whole genome shotgun (WGS) entry which is preliminary data.</text>
</comment>
<name>A0A9Q1KQ97_9CARY</name>
<dbReference type="Proteomes" id="UP001153076">
    <property type="component" value="Unassembled WGS sequence"/>
</dbReference>
<protein>
    <submittedName>
        <fullName evidence="2">Uncharacterized protein</fullName>
    </submittedName>
</protein>
<dbReference type="Pfam" id="PF15159">
    <property type="entry name" value="PIG-Y"/>
    <property type="match status" value="1"/>
</dbReference>
<evidence type="ECO:0000313" key="3">
    <source>
        <dbReference type="Proteomes" id="UP001153076"/>
    </source>
</evidence>
<dbReference type="AlphaFoldDB" id="A0A9Q1KQ97"/>
<gene>
    <name evidence="2" type="ORF">Cgig2_016196</name>
</gene>
<evidence type="ECO:0000256" key="1">
    <source>
        <dbReference type="SAM" id="Phobius"/>
    </source>
</evidence>
<dbReference type="OrthoDB" id="2157498at2759"/>
<dbReference type="PANTHER" id="PTHR36485">
    <property type="entry name" value="OS01G0939000 PROTEIN"/>
    <property type="match status" value="1"/>
</dbReference>
<sequence>MGSSATSPTIWGLIFIIFGSVSFGGFLYAAVISKLLPPSDNSSLSYIQRDRYSSCLTLILKNVELSGQNRMSVVRMAKGGRGKIMVLPWSEKRLHPPTPAGPLEANILFPMLSFIQHCFNINDIDYPTAWLLSRYYCFLVPLSIPILVVAVYFHWLSMKLFKHA</sequence>
<organism evidence="2 3">
    <name type="scientific">Carnegiea gigantea</name>
    <dbReference type="NCBI Taxonomy" id="171969"/>
    <lineage>
        <taxon>Eukaryota</taxon>
        <taxon>Viridiplantae</taxon>
        <taxon>Streptophyta</taxon>
        <taxon>Embryophyta</taxon>
        <taxon>Tracheophyta</taxon>
        <taxon>Spermatophyta</taxon>
        <taxon>Magnoliopsida</taxon>
        <taxon>eudicotyledons</taxon>
        <taxon>Gunneridae</taxon>
        <taxon>Pentapetalae</taxon>
        <taxon>Caryophyllales</taxon>
        <taxon>Cactineae</taxon>
        <taxon>Cactaceae</taxon>
        <taxon>Cactoideae</taxon>
        <taxon>Echinocereeae</taxon>
        <taxon>Carnegiea</taxon>
    </lineage>
</organism>
<keyword evidence="3" id="KW-1185">Reference proteome</keyword>
<feature type="transmembrane region" description="Helical" evidence="1">
    <location>
        <begin position="135"/>
        <end position="155"/>
    </location>
</feature>
<dbReference type="InterPro" id="IPR029164">
    <property type="entry name" value="PIG-Y"/>
</dbReference>
<keyword evidence="1" id="KW-0472">Membrane</keyword>
<dbReference type="PANTHER" id="PTHR36485:SF1">
    <property type="entry name" value="TRANSMEMBRANE PROTEIN"/>
    <property type="match status" value="1"/>
</dbReference>
<evidence type="ECO:0000313" key="2">
    <source>
        <dbReference type="EMBL" id="KAJ8446886.1"/>
    </source>
</evidence>
<dbReference type="EMBL" id="JAKOGI010000048">
    <property type="protein sequence ID" value="KAJ8446886.1"/>
    <property type="molecule type" value="Genomic_DNA"/>
</dbReference>